<sequence>MTAEAVLRLCTDPVLPFSPLDIALDVQNKLKDDPLQTTELLAAAAILRDNSTFLQSETMRPANDPKERDPAHVRMLNDVLQGLERSFLIPAPPAGLYRNLLYGLNTQSSRFSILKDAQEVKRYRPVNQTLSLVSTAITSAQRLIQSGLELFESDPDDSSH</sequence>
<name>A0ABD1JSF6_9TELE</name>
<dbReference type="EMBL" id="JBHFQA010000012">
    <property type="protein sequence ID" value="KAL2089718.1"/>
    <property type="molecule type" value="Genomic_DNA"/>
</dbReference>
<dbReference type="InterPro" id="IPR036757">
    <property type="entry name" value="TFR-like_dimer_dom_sf"/>
</dbReference>
<organism evidence="2 3">
    <name type="scientific">Coilia grayii</name>
    <name type="common">Gray's grenadier anchovy</name>
    <dbReference type="NCBI Taxonomy" id="363190"/>
    <lineage>
        <taxon>Eukaryota</taxon>
        <taxon>Metazoa</taxon>
        <taxon>Chordata</taxon>
        <taxon>Craniata</taxon>
        <taxon>Vertebrata</taxon>
        <taxon>Euteleostomi</taxon>
        <taxon>Actinopterygii</taxon>
        <taxon>Neopterygii</taxon>
        <taxon>Teleostei</taxon>
        <taxon>Clupei</taxon>
        <taxon>Clupeiformes</taxon>
        <taxon>Clupeoidei</taxon>
        <taxon>Engraulidae</taxon>
        <taxon>Coilinae</taxon>
        <taxon>Coilia</taxon>
    </lineage>
</organism>
<feature type="domain" description="Transferrin receptor-like dimerisation" evidence="1">
    <location>
        <begin position="37"/>
        <end position="144"/>
    </location>
</feature>
<dbReference type="InterPro" id="IPR039373">
    <property type="entry name" value="Peptidase_M28B"/>
</dbReference>
<reference evidence="2 3" key="1">
    <citation type="submission" date="2024-09" db="EMBL/GenBank/DDBJ databases">
        <title>A chromosome-level genome assembly of Gray's grenadier anchovy, Coilia grayii.</title>
        <authorList>
            <person name="Fu Z."/>
        </authorList>
    </citation>
    <scope>NUCLEOTIDE SEQUENCE [LARGE SCALE GENOMIC DNA]</scope>
    <source>
        <strain evidence="2">G4</strain>
        <tissue evidence="2">Muscle</tissue>
    </source>
</reference>
<dbReference type="Pfam" id="PF04253">
    <property type="entry name" value="TFR_dimer"/>
    <property type="match status" value="1"/>
</dbReference>
<keyword evidence="3" id="KW-1185">Reference proteome</keyword>
<evidence type="ECO:0000313" key="3">
    <source>
        <dbReference type="Proteomes" id="UP001591681"/>
    </source>
</evidence>
<dbReference type="PANTHER" id="PTHR10404">
    <property type="entry name" value="N-ACETYLATED-ALPHA-LINKED ACIDIC DIPEPTIDASE"/>
    <property type="match status" value="1"/>
</dbReference>
<dbReference type="InterPro" id="IPR007365">
    <property type="entry name" value="TFR-like_dimer_dom"/>
</dbReference>
<proteinExistence type="predicted"/>
<dbReference type="Proteomes" id="UP001591681">
    <property type="component" value="Unassembled WGS sequence"/>
</dbReference>
<evidence type="ECO:0000259" key="1">
    <source>
        <dbReference type="Pfam" id="PF04253"/>
    </source>
</evidence>
<dbReference type="AlphaFoldDB" id="A0ABD1JSF6"/>
<protein>
    <recommendedName>
        <fullName evidence="1">Transferrin receptor-like dimerisation domain-containing protein</fullName>
    </recommendedName>
</protein>
<dbReference type="PANTHER" id="PTHR10404:SF32">
    <property type="entry name" value="INACTIVE N-ACETYLATED-ALPHA-LINKED ACIDIC DIPEPTIDASE-LIKE PROTEIN 2"/>
    <property type="match status" value="1"/>
</dbReference>
<gene>
    <name evidence="2" type="ORF">ACEWY4_014406</name>
</gene>
<evidence type="ECO:0000313" key="2">
    <source>
        <dbReference type="EMBL" id="KAL2089718.1"/>
    </source>
</evidence>
<dbReference type="Gene3D" id="1.20.930.40">
    <property type="entry name" value="Transferrin receptor-like, dimerisation domain"/>
    <property type="match status" value="1"/>
</dbReference>
<comment type="caution">
    <text evidence="2">The sequence shown here is derived from an EMBL/GenBank/DDBJ whole genome shotgun (WGS) entry which is preliminary data.</text>
</comment>
<dbReference type="SUPFAM" id="SSF47672">
    <property type="entry name" value="Transferrin receptor-like dimerisation domain"/>
    <property type="match status" value="1"/>
</dbReference>
<accession>A0ABD1JSF6</accession>